<name>A0A2C9KDY6_BIOGL</name>
<dbReference type="RefSeq" id="XP_013086361.2">
    <property type="nucleotide sequence ID" value="XM_013230907.2"/>
</dbReference>
<feature type="region of interest" description="Disordered" evidence="1">
    <location>
        <begin position="1"/>
        <end position="38"/>
    </location>
</feature>
<evidence type="ECO:0000313" key="3">
    <source>
        <dbReference type="Proteomes" id="UP000076420"/>
    </source>
</evidence>
<reference evidence="2" key="1">
    <citation type="submission" date="2020-05" db="UniProtKB">
        <authorList>
            <consortium name="EnsemblMetazoa"/>
        </authorList>
    </citation>
    <scope>IDENTIFICATION</scope>
    <source>
        <strain evidence="2">BB02</strain>
    </source>
</reference>
<accession>A0A2C9KDY6</accession>
<dbReference type="KEGG" id="bgt:106070910"/>
<gene>
    <name evidence="2" type="primary">106070910</name>
</gene>
<dbReference type="OrthoDB" id="6045352at2759"/>
<sequence>MDPLFGLNVIGNHETQESEGGEADLHRHRQHCPKNPGHSQFIPVDKFTLNDLPVGHRDLDLYDLIKATRDLTIRVAVEMTSPNRPELWPHTQSAYPFYHDRETTKLRTGSGMMGRVYKFTDGVDQDGDEHVVDYTKCWCSRCENSGSPSKVWYEVSINTATHVVFDAVEATHTSFRLFYDREDSPVVTLNKAKIVDVSIEHDSCELKCVTCDERLGLKLKALWAHYDVVWKKVFNTFFKSREKDKLTFIVSHPHGCSKQISVGHWIAKHKVGGYNKFHYTTCTCPGSSGAFVQCVGYSGGRWRFDQLVHSGSSETNYSSAASVL</sequence>
<dbReference type="AlphaFoldDB" id="A0A2C9KDY6"/>
<organism evidence="2 3">
    <name type="scientific">Biomphalaria glabrata</name>
    <name type="common">Bloodfluke planorb</name>
    <name type="synonym">Freshwater snail</name>
    <dbReference type="NCBI Taxonomy" id="6526"/>
    <lineage>
        <taxon>Eukaryota</taxon>
        <taxon>Metazoa</taxon>
        <taxon>Spiralia</taxon>
        <taxon>Lophotrochozoa</taxon>
        <taxon>Mollusca</taxon>
        <taxon>Gastropoda</taxon>
        <taxon>Heterobranchia</taxon>
        <taxon>Euthyneura</taxon>
        <taxon>Panpulmonata</taxon>
        <taxon>Hygrophila</taxon>
        <taxon>Lymnaeoidea</taxon>
        <taxon>Planorbidae</taxon>
        <taxon>Biomphalaria</taxon>
    </lineage>
</organism>
<dbReference type="Proteomes" id="UP000076420">
    <property type="component" value="Unassembled WGS sequence"/>
</dbReference>
<dbReference type="EnsemblMetazoa" id="BGLB018053-RA">
    <property type="protein sequence ID" value="BGLB018053-PA"/>
    <property type="gene ID" value="BGLB018053"/>
</dbReference>
<dbReference type="VEuPathDB" id="VectorBase:BGLAX_040596"/>
<evidence type="ECO:0000256" key="1">
    <source>
        <dbReference type="SAM" id="MobiDB-lite"/>
    </source>
</evidence>
<evidence type="ECO:0000313" key="2">
    <source>
        <dbReference type="EnsemblMetazoa" id="BGLB018053-PA"/>
    </source>
</evidence>
<proteinExistence type="predicted"/>
<dbReference type="VEuPathDB" id="VectorBase:BGLB018053"/>
<protein>
    <submittedName>
        <fullName evidence="2">Uncharacterized protein</fullName>
    </submittedName>
</protein>